<protein>
    <submittedName>
        <fullName evidence="3">Uncharacterized protein</fullName>
    </submittedName>
</protein>
<reference evidence="4" key="1">
    <citation type="journal article" date="2023" name="Commun. Biol.">
        <title>Genome analysis of Parmales, the sister group of diatoms, reveals the evolutionary specialization of diatoms from phago-mixotrophs to photoautotrophs.</title>
        <authorList>
            <person name="Ban H."/>
            <person name="Sato S."/>
            <person name="Yoshikawa S."/>
            <person name="Yamada K."/>
            <person name="Nakamura Y."/>
            <person name="Ichinomiya M."/>
            <person name="Sato N."/>
            <person name="Blanc-Mathieu R."/>
            <person name="Endo H."/>
            <person name="Kuwata A."/>
            <person name="Ogata H."/>
        </authorList>
    </citation>
    <scope>NUCLEOTIDE SEQUENCE [LARGE SCALE GENOMIC DNA]</scope>
    <source>
        <strain evidence="4">NIES 3699</strain>
    </source>
</reference>
<gene>
    <name evidence="3" type="ORF">TrVE_jg11437</name>
</gene>
<sequence>MKTLGLLVGLFALVGATVHYANDQPVLLNFISNYAGTIDNGDDIYVDISASVTVHSSCPPDWSGTPAAGSDLDTTNDGGTLSGTTKSFDIG</sequence>
<evidence type="ECO:0000313" key="3">
    <source>
        <dbReference type="EMBL" id="GMI08995.1"/>
    </source>
</evidence>
<dbReference type="Proteomes" id="UP001165160">
    <property type="component" value="Unassembled WGS sequence"/>
</dbReference>
<feature type="compositionally biased region" description="Polar residues" evidence="1">
    <location>
        <begin position="72"/>
        <end position="91"/>
    </location>
</feature>
<evidence type="ECO:0000256" key="2">
    <source>
        <dbReference type="SAM" id="SignalP"/>
    </source>
</evidence>
<evidence type="ECO:0000313" key="4">
    <source>
        <dbReference type="Proteomes" id="UP001165160"/>
    </source>
</evidence>
<evidence type="ECO:0000256" key="1">
    <source>
        <dbReference type="SAM" id="MobiDB-lite"/>
    </source>
</evidence>
<comment type="caution">
    <text evidence="3">The sequence shown here is derived from an EMBL/GenBank/DDBJ whole genome shotgun (WGS) entry which is preliminary data.</text>
</comment>
<feature type="signal peptide" evidence="2">
    <location>
        <begin position="1"/>
        <end position="16"/>
    </location>
</feature>
<dbReference type="AlphaFoldDB" id="A0A9W7FBA8"/>
<name>A0A9W7FBA8_9STRA</name>
<feature type="region of interest" description="Disordered" evidence="1">
    <location>
        <begin position="63"/>
        <end position="91"/>
    </location>
</feature>
<dbReference type="EMBL" id="BRXX01000391">
    <property type="protein sequence ID" value="GMI08995.1"/>
    <property type="molecule type" value="Genomic_DNA"/>
</dbReference>
<keyword evidence="2" id="KW-0732">Signal</keyword>
<proteinExistence type="predicted"/>
<keyword evidence="4" id="KW-1185">Reference proteome</keyword>
<organism evidence="3 4">
    <name type="scientific">Triparma verrucosa</name>
    <dbReference type="NCBI Taxonomy" id="1606542"/>
    <lineage>
        <taxon>Eukaryota</taxon>
        <taxon>Sar</taxon>
        <taxon>Stramenopiles</taxon>
        <taxon>Ochrophyta</taxon>
        <taxon>Bolidophyceae</taxon>
        <taxon>Parmales</taxon>
        <taxon>Triparmaceae</taxon>
        <taxon>Triparma</taxon>
    </lineage>
</organism>
<accession>A0A9W7FBA8</accession>
<feature type="chain" id="PRO_5040823273" evidence="2">
    <location>
        <begin position="17"/>
        <end position="91"/>
    </location>
</feature>